<evidence type="ECO:0000313" key="2">
    <source>
        <dbReference type="Proteomes" id="UP000689195"/>
    </source>
</evidence>
<accession>A0A8S1VT42</accession>
<dbReference type="EMBL" id="CAJJDO010000071">
    <property type="protein sequence ID" value="CAD8179285.1"/>
    <property type="molecule type" value="Genomic_DNA"/>
</dbReference>
<comment type="caution">
    <text evidence="1">The sequence shown here is derived from an EMBL/GenBank/DDBJ whole genome shotgun (WGS) entry which is preliminary data.</text>
</comment>
<name>A0A8S1VT42_9CILI</name>
<gene>
    <name evidence="1" type="ORF">PPENT_87.1.T0710174</name>
</gene>
<proteinExistence type="predicted"/>
<dbReference type="Proteomes" id="UP000689195">
    <property type="component" value="Unassembled WGS sequence"/>
</dbReference>
<organism evidence="1 2">
    <name type="scientific">Paramecium pentaurelia</name>
    <dbReference type="NCBI Taxonomy" id="43138"/>
    <lineage>
        <taxon>Eukaryota</taxon>
        <taxon>Sar</taxon>
        <taxon>Alveolata</taxon>
        <taxon>Ciliophora</taxon>
        <taxon>Intramacronucleata</taxon>
        <taxon>Oligohymenophorea</taxon>
        <taxon>Peniculida</taxon>
        <taxon>Parameciidae</taxon>
        <taxon>Paramecium</taxon>
    </lineage>
</organism>
<reference evidence="1" key="1">
    <citation type="submission" date="2021-01" db="EMBL/GenBank/DDBJ databases">
        <authorList>
            <consortium name="Genoscope - CEA"/>
            <person name="William W."/>
        </authorList>
    </citation>
    <scope>NUCLEOTIDE SEQUENCE</scope>
</reference>
<protein>
    <submittedName>
        <fullName evidence="1">Uncharacterized protein</fullName>
    </submittedName>
</protein>
<keyword evidence="2" id="KW-1185">Reference proteome</keyword>
<evidence type="ECO:0000313" key="1">
    <source>
        <dbReference type="EMBL" id="CAD8179285.1"/>
    </source>
</evidence>
<dbReference type="AlphaFoldDB" id="A0A8S1VT42"/>
<sequence length="183" mass="20929">MISELQSKSENADVKCRINSCNNHSSQRIYSDSNAIAFNADLSDEDSLKLQKLQTLEQYFSHNDFITQFTQLGKGLQLCINCFSTSIYFIFHVIRPLSDELFCQINLMVSIFAGTSVVTQYLTFCSYSKKEQFQGIARKKLPFILNAISWFTMISETLITKFFHQHGLSLLAIINQSIILDLI</sequence>